<evidence type="ECO:0000256" key="2">
    <source>
        <dbReference type="ARBA" id="ARBA00006498"/>
    </source>
</evidence>
<dbReference type="SUPFAM" id="SSF81531">
    <property type="entry name" value="Non-heme 11 kDa protein of cytochrome bc1 complex (Ubiquinol-cytochrome c reductase)"/>
    <property type="match status" value="1"/>
</dbReference>
<comment type="subcellular location">
    <subcellularLocation>
        <location evidence="1">Mitochondrion inner membrane</location>
        <topology evidence="1">Peripheral membrane protein</topology>
        <orientation evidence="1">Intermembrane side</orientation>
    </subcellularLocation>
</comment>
<feature type="domain" description="Ubiquinol-cytochrome C reductase hinge" evidence="10">
    <location>
        <begin position="39"/>
        <end position="102"/>
    </location>
</feature>
<dbReference type="GO" id="GO:0006122">
    <property type="term" value="P:mitochondrial electron transport, ubiquinol to cytochrome c"/>
    <property type="evidence" value="ECO:0007669"/>
    <property type="project" value="InterPro"/>
</dbReference>
<dbReference type="InterPro" id="IPR003422">
    <property type="entry name" value="Cyt_b-c1_6"/>
</dbReference>
<evidence type="ECO:0000256" key="8">
    <source>
        <dbReference type="ARBA" id="ARBA00023136"/>
    </source>
</evidence>
<keyword evidence="6" id="KW-0249">Electron transport</keyword>
<protein>
    <recommendedName>
        <fullName evidence="10">Ubiquinol-cytochrome C reductase hinge domain-containing protein</fullName>
    </recommendedName>
</protein>
<evidence type="ECO:0000256" key="4">
    <source>
        <dbReference type="ARBA" id="ARBA00022660"/>
    </source>
</evidence>
<evidence type="ECO:0000256" key="7">
    <source>
        <dbReference type="ARBA" id="ARBA00023128"/>
    </source>
</evidence>
<dbReference type="InterPro" id="IPR036811">
    <property type="entry name" value="Ubol_cytC_Rdtase_hinge_dom_sf"/>
</dbReference>
<dbReference type="Proteomes" id="UP001153636">
    <property type="component" value="Chromosome 8"/>
</dbReference>
<keyword evidence="4" id="KW-0679">Respiratory chain</keyword>
<reference evidence="11" key="1">
    <citation type="submission" date="2022-01" db="EMBL/GenBank/DDBJ databases">
        <authorList>
            <person name="King R."/>
        </authorList>
    </citation>
    <scope>NUCLEOTIDE SEQUENCE</scope>
</reference>
<dbReference type="FunFam" id="1.10.287.20:FF:000001">
    <property type="entry name" value="Cytochrome b-c1 complex subunit 6"/>
    <property type="match status" value="1"/>
</dbReference>
<evidence type="ECO:0000259" key="10">
    <source>
        <dbReference type="Pfam" id="PF02320"/>
    </source>
</evidence>
<evidence type="ECO:0000256" key="9">
    <source>
        <dbReference type="ARBA" id="ARBA00023157"/>
    </source>
</evidence>
<dbReference type="OrthoDB" id="405848at2759"/>
<name>A0A9P0D9N1_9CUCU</name>
<proteinExistence type="inferred from homology"/>
<keyword evidence="7" id="KW-0496">Mitochondrion</keyword>
<evidence type="ECO:0000313" key="12">
    <source>
        <dbReference type="Proteomes" id="UP001153636"/>
    </source>
</evidence>
<dbReference type="GO" id="GO:0005743">
    <property type="term" value="C:mitochondrial inner membrane"/>
    <property type="evidence" value="ECO:0007669"/>
    <property type="project" value="UniProtKB-SubCell"/>
</dbReference>
<evidence type="ECO:0000256" key="3">
    <source>
        <dbReference type="ARBA" id="ARBA00022448"/>
    </source>
</evidence>
<keyword evidence="9" id="KW-1015">Disulfide bond</keyword>
<dbReference type="Gene3D" id="1.10.287.20">
    <property type="entry name" value="Ubiquinol-cytochrome C reductase hinge domain"/>
    <property type="match status" value="1"/>
</dbReference>
<dbReference type="AlphaFoldDB" id="A0A9P0D9N1"/>
<dbReference type="Pfam" id="PF02320">
    <property type="entry name" value="UCR_hinge"/>
    <property type="match status" value="1"/>
</dbReference>
<sequence>MFFDIFHKFPKLLSLQAANETKPAGENTPAEEEVEVIPDPLEVLREKCRETEHAKNLAEKYQACNDRVLSKKRTAETCVEELFDLLHAVDHCVKKDLFNVLK</sequence>
<organism evidence="11 12">
    <name type="scientific">Psylliodes chrysocephalus</name>
    <dbReference type="NCBI Taxonomy" id="3402493"/>
    <lineage>
        <taxon>Eukaryota</taxon>
        <taxon>Metazoa</taxon>
        <taxon>Ecdysozoa</taxon>
        <taxon>Arthropoda</taxon>
        <taxon>Hexapoda</taxon>
        <taxon>Insecta</taxon>
        <taxon>Pterygota</taxon>
        <taxon>Neoptera</taxon>
        <taxon>Endopterygota</taxon>
        <taxon>Coleoptera</taxon>
        <taxon>Polyphaga</taxon>
        <taxon>Cucujiformia</taxon>
        <taxon>Chrysomeloidea</taxon>
        <taxon>Chrysomelidae</taxon>
        <taxon>Galerucinae</taxon>
        <taxon>Alticini</taxon>
        <taxon>Psylliodes</taxon>
    </lineage>
</organism>
<dbReference type="EMBL" id="OV651820">
    <property type="protein sequence ID" value="CAH1114504.1"/>
    <property type="molecule type" value="Genomic_DNA"/>
</dbReference>
<evidence type="ECO:0000256" key="1">
    <source>
        <dbReference type="ARBA" id="ARBA00004137"/>
    </source>
</evidence>
<evidence type="ECO:0000256" key="5">
    <source>
        <dbReference type="ARBA" id="ARBA00022792"/>
    </source>
</evidence>
<gene>
    <name evidence="11" type="ORF">PSYICH_LOCUS14009</name>
</gene>
<accession>A0A9P0D9N1</accession>
<dbReference type="InterPro" id="IPR023184">
    <property type="entry name" value="Ubol_cytC_Rdtase_hinge_dom"/>
</dbReference>
<keyword evidence="5" id="KW-0999">Mitochondrion inner membrane</keyword>
<comment type="similarity">
    <text evidence="2">Belongs to the UQCRH/QCR6 family.</text>
</comment>
<keyword evidence="12" id="KW-1185">Reference proteome</keyword>
<keyword evidence="8" id="KW-0472">Membrane</keyword>
<evidence type="ECO:0000256" key="6">
    <source>
        <dbReference type="ARBA" id="ARBA00022982"/>
    </source>
</evidence>
<dbReference type="PANTHER" id="PTHR15336:SF0">
    <property type="entry name" value="CYTOCHROME B-C1 COMPLEX SUBUNIT 6, MITOCHONDRIAL"/>
    <property type="match status" value="1"/>
</dbReference>
<keyword evidence="3" id="KW-0813">Transport</keyword>
<evidence type="ECO:0000313" key="11">
    <source>
        <dbReference type="EMBL" id="CAH1114504.1"/>
    </source>
</evidence>
<dbReference type="PANTHER" id="PTHR15336">
    <property type="entry name" value="UBIQUINOL-CYTOCHROME C REDUCTASE COMPLEX 7.8 KDA PROTEIN"/>
    <property type="match status" value="1"/>
</dbReference>